<accession>A0AAJ1TKQ1</accession>
<organism evidence="2 3">
    <name type="scientific">Croceifilum oryzae</name>
    <dbReference type="NCBI Taxonomy" id="1553429"/>
    <lineage>
        <taxon>Bacteria</taxon>
        <taxon>Bacillati</taxon>
        <taxon>Bacillota</taxon>
        <taxon>Bacilli</taxon>
        <taxon>Bacillales</taxon>
        <taxon>Thermoactinomycetaceae</taxon>
        <taxon>Croceifilum</taxon>
    </lineage>
</organism>
<sequence>MGYFMFGVHVVLLILFIILAYVSAKRVWYHKNPSEDYPFTAHRKTLLIVWIVILIISIFFIFGSLFVLFMDILQGYLPQYPCKDEIRKVNGCADQ</sequence>
<name>A0AAJ1TKQ1_9BACL</name>
<keyword evidence="1" id="KW-0472">Membrane</keyword>
<reference evidence="2 3" key="1">
    <citation type="submission" date="2023-07" db="EMBL/GenBank/DDBJ databases">
        <title>Genomic Encyclopedia of Type Strains, Phase IV (KMG-IV): sequencing the most valuable type-strain genomes for metagenomic binning, comparative biology and taxonomic classification.</title>
        <authorList>
            <person name="Goeker M."/>
        </authorList>
    </citation>
    <scope>NUCLEOTIDE SEQUENCE [LARGE SCALE GENOMIC DNA]</scope>
    <source>
        <strain evidence="2 3">DSM 46876</strain>
    </source>
</reference>
<evidence type="ECO:0000313" key="3">
    <source>
        <dbReference type="Proteomes" id="UP001238450"/>
    </source>
</evidence>
<evidence type="ECO:0000256" key="1">
    <source>
        <dbReference type="SAM" id="Phobius"/>
    </source>
</evidence>
<keyword evidence="3" id="KW-1185">Reference proteome</keyword>
<comment type="caution">
    <text evidence="2">The sequence shown here is derived from an EMBL/GenBank/DDBJ whole genome shotgun (WGS) entry which is preliminary data.</text>
</comment>
<feature type="transmembrane region" description="Helical" evidence="1">
    <location>
        <begin position="48"/>
        <end position="69"/>
    </location>
</feature>
<evidence type="ECO:0000313" key="2">
    <source>
        <dbReference type="EMBL" id="MDQ0417889.1"/>
    </source>
</evidence>
<proteinExistence type="predicted"/>
<keyword evidence="1" id="KW-1133">Transmembrane helix</keyword>
<dbReference type="EMBL" id="JAUSUV010000008">
    <property type="protein sequence ID" value="MDQ0417889.1"/>
    <property type="molecule type" value="Genomic_DNA"/>
</dbReference>
<dbReference type="AlphaFoldDB" id="A0AAJ1TKQ1"/>
<keyword evidence="1" id="KW-0812">Transmembrane</keyword>
<gene>
    <name evidence="2" type="ORF">J2Z48_002073</name>
</gene>
<dbReference type="Proteomes" id="UP001238450">
    <property type="component" value="Unassembled WGS sequence"/>
</dbReference>
<protein>
    <submittedName>
        <fullName evidence="2">Heme/copper-type cytochrome/quinol oxidase subunit 2</fullName>
    </submittedName>
</protein>